<evidence type="ECO:0000256" key="3">
    <source>
        <dbReference type="ARBA" id="ARBA00023015"/>
    </source>
</evidence>
<dbReference type="FunFam" id="1.10.20.10:FF:000046">
    <property type="entry name" value="transcription initiation factor TFIID subunit 6"/>
    <property type="match status" value="1"/>
</dbReference>
<evidence type="ECO:0000256" key="2">
    <source>
        <dbReference type="ARBA" id="ARBA00007688"/>
    </source>
</evidence>
<evidence type="ECO:0000256" key="4">
    <source>
        <dbReference type="ARBA" id="ARBA00023163"/>
    </source>
</evidence>
<comment type="caution">
    <text evidence="7">The sequence shown here is derived from an EMBL/GenBank/DDBJ whole genome shotgun (WGS) entry which is preliminary data.</text>
</comment>
<protein>
    <submittedName>
        <fullName evidence="7">Transcription initiation factor tfiid subunit</fullName>
    </submittedName>
</protein>
<dbReference type="InterPro" id="IPR009072">
    <property type="entry name" value="Histone-fold"/>
</dbReference>
<dbReference type="EMBL" id="JABWDY010010829">
    <property type="protein sequence ID" value="KAF5200365.1"/>
    <property type="molecule type" value="Genomic_DNA"/>
</dbReference>
<dbReference type="InterPro" id="IPR037796">
    <property type="entry name" value="TAF6"/>
</dbReference>
<dbReference type="OrthoDB" id="361039at2759"/>
<reference evidence="7 8" key="1">
    <citation type="submission" date="2020-06" db="EMBL/GenBank/DDBJ databases">
        <title>Transcriptomic and genomic resources for Thalictrum thalictroides and T. hernandezii: Facilitating candidate gene discovery in an emerging model plant lineage.</title>
        <authorList>
            <person name="Arias T."/>
            <person name="Riano-Pachon D.M."/>
            <person name="Di Stilio V.S."/>
        </authorList>
    </citation>
    <scope>NUCLEOTIDE SEQUENCE [LARGE SCALE GENOMIC DNA]</scope>
    <source>
        <strain evidence="8">cv. WT478/WT964</strain>
        <tissue evidence="7">Leaves</tissue>
    </source>
</reference>
<dbReference type="GO" id="GO:0005669">
    <property type="term" value="C:transcription factor TFIID complex"/>
    <property type="evidence" value="ECO:0007669"/>
    <property type="project" value="InterPro"/>
</dbReference>
<keyword evidence="3" id="KW-0805">Transcription regulation</keyword>
<keyword evidence="4" id="KW-0804">Transcription</keyword>
<sequence>MSIVPKETIEVIAQSIGINNLSSDVALALAPDVEYRVREIMQEAIKCMRHSKRTILTADDVDSALNLRNVEPIYGFASGDPLRFKRAVGHKDLFYIDDKDVEFKDVIEAPIPKAPLDTAVVAHWLAIEGVQPAIPENAPVEGFYFNFILCYIIYVTK</sequence>
<evidence type="ECO:0000313" key="8">
    <source>
        <dbReference type="Proteomes" id="UP000554482"/>
    </source>
</evidence>
<dbReference type="Gene3D" id="1.10.20.10">
    <property type="entry name" value="Histone, subunit A"/>
    <property type="match status" value="1"/>
</dbReference>
<accession>A0A7J6WV46</accession>
<proteinExistence type="inferred from homology"/>
<feature type="domain" description="TATA box binding protein associated factor (TAF) histone-like fold" evidence="6">
    <location>
        <begin position="2"/>
        <end position="68"/>
    </location>
</feature>
<dbReference type="Proteomes" id="UP000554482">
    <property type="component" value="Unassembled WGS sequence"/>
</dbReference>
<evidence type="ECO:0000256" key="1">
    <source>
        <dbReference type="ARBA" id="ARBA00004123"/>
    </source>
</evidence>
<evidence type="ECO:0000313" key="7">
    <source>
        <dbReference type="EMBL" id="KAF5200365.1"/>
    </source>
</evidence>
<name>A0A7J6WV46_THATH</name>
<dbReference type="CDD" id="cd22931">
    <property type="entry name" value="HFD_TAF6"/>
    <property type="match status" value="1"/>
</dbReference>
<comment type="similarity">
    <text evidence="2">Belongs to the TAF6 family.</text>
</comment>
<comment type="subcellular location">
    <subcellularLocation>
        <location evidence="1">Nucleus</location>
    </subcellularLocation>
</comment>
<dbReference type="SUPFAM" id="SSF47113">
    <property type="entry name" value="Histone-fold"/>
    <property type="match status" value="1"/>
</dbReference>
<dbReference type="SMART" id="SM00803">
    <property type="entry name" value="TAF"/>
    <property type="match status" value="1"/>
</dbReference>
<keyword evidence="7" id="KW-0648">Protein biosynthesis</keyword>
<dbReference type="PANTHER" id="PTHR10221:SF9">
    <property type="entry name" value="TRANSCRIPTION INITIATION FACTOR TFIID SUBUNIT 6"/>
    <property type="match status" value="1"/>
</dbReference>
<keyword evidence="8" id="KW-1185">Reference proteome</keyword>
<dbReference type="GO" id="GO:0016251">
    <property type="term" value="F:RNA polymerase II general transcription initiation factor activity"/>
    <property type="evidence" value="ECO:0007669"/>
    <property type="project" value="InterPro"/>
</dbReference>
<dbReference type="AlphaFoldDB" id="A0A7J6WV46"/>
<gene>
    <name evidence="7" type="ORF">FRX31_010048</name>
</gene>
<dbReference type="PANTHER" id="PTHR10221">
    <property type="entry name" value="TRANSCRIPTION INITIATION FACTOR TFIID SUBUNIT 6"/>
    <property type="match status" value="1"/>
</dbReference>
<dbReference type="GO" id="GO:0046982">
    <property type="term" value="F:protein heterodimerization activity"/>
    <property type="evidence" value="ECO:0007669"/>
    <property type="project" value="InterPro"/>
</dbReference>
<keyword evidence="5" id="KW-0539">Nucleus</keyword>
<evidence type="ECO:0000259" key="6">
    <source>
        <dbReference type="SMART" id="SM00803"/>
    </source>
</evidence>
<dbReference type="GO" id="GO:0003713">
    <property type="term" value="F:transcription coactivator activity"/>
    <property type="evidence" value="ECO:0007669"/>
    <property type="project" value="TreeGrafter"/>
</dbReference>
<evidence type="ECO:0000256" key="5">
    <source>
        <dbReference type="ARBA" id="ARBA00023242"/>
    </source>
</evidence>
<keyword evidence="7" id="KW-0396">Initiation factor</keyword>
<dbReference type="GO" id="GO:0000124">
    <property type="term" value="C:SAGA complex"/>
    <property type="evidence" value="ECO:0007669"/>
    <property type="project" value="InterPro"/>
</dbReference>
<dbReference type="GO" id="GO:0051123">
    <property type="term" value="P:RNA polymerase II preinitiation complex assembly"/>
    <property type="evidence" value="ECO:0007669"/>
    <property type="project" value="TreeGrafter"/>
</dbReference>
<organism evidence="7 8">
    <name type="scientific">Thalictrum thalictroides</name>
    <name type="common">Rue-anemone</name>
    <name type="synonym">Anemone thalictroides</name>
    <dbReference type="NCBI Taxonomy" id="46969"/>
    <lineage>
        <taxon>Eukaryota</taxon>
        <taxon>Viridiplantae</taxon>
        <taxon>Streptophyta</taxon>
        <taxon>Embryophyta</taxon>
        <taxon>Tracheophyta</taxon>
        <taxon>Spermatophyta</taxon>
        <taxon>Magnoliopsida</taxon>
        <taxon>Ranunculales</taxon>
        <taxon>Ranunculaceae</taxon>
        <taxon>Thalictroideae</taxon>
        <taxon>Thalictrum</taxon>
    </lineage>
</organism>
<dbReference type="GO" id="GO:0003743">
    <property type="term" value="F:translation initiation factor activity"/>
    <property type="evidence" value="ECO:0007669"/>
    <property type="project" value="UniProtKB-KW"/>
</dbReference>
<dbReference type="InterPro" id="IPR004823">
    <property type="entry name" value="TAF_TATA-bd_Histone-like_dom"/>
</dbReference>
<dbReference type="GO" id="GO:0046695">
    <property type="term" value="C:SLIK (SAGA-like) complex"/>
    <property type="evidence" value="ECO:0007669"/>
    <property type="project" value="InterPro"/>
</dbReference>
<dbReference type="Pfam" id="PF02969">
    <property type="entry name" value="TAF"/>
    <property type="match status" value="1"/>
</dbReference>